<sequence length="239" mass="26420">MISPLPAQYPEPGEIIGLHQPRQFASSEFHGGSDIIMGSHGKGDLPFRSRHSRQSPQILRLLDQRSLWARGALSQPAPTAADSAKCLASSSTCAPECQRFLKSPALVFLLASRDTPAFSLMQPQASVMVSASRDSSVPGAQERFLSVKLQVQRFAMVDIAALNLGYLWIVRKKCVILIKDDKAEAKNPAKVKLSVFSLSEDFFLLKTLRKFCEKSEWNPNDGGFEEISDEDKVNSLQQQ</sequence>
<feature type="region of interest" description="Disordered" evidence="1">
    <location>
        <begin position="218"/>
        <end position="239"/>
    </location>
</feature>
<keyword evidence="3" id="KW-1185">Reference proteome</keyword>
<name>A0A803QRG2_CANSA</name>
<organism evidence="2 3">
    <name type="scientific">Cannabis sativa</name>
    <name type="common">Hemp</name>
    <name type="synonym">Marijuana</name>
    <dbReference type="NCBI Taxonomy" id="3483"/>
    <lineage>
        <taxon>Eukaryota</taxon>
        <taxon>Viridiplantae</taxon>
        <taxon>Streptophyta</taxon>
        <taxon>Embryophyta</taxon>
        <taxon>Tracheophyta</taxon>
        <taxon>Spermatophyta</taxon>
        <taxon>Magnoliopsida</taxon>
        <taxon>eudicotyledons</taxon>
        <taxon>Gunneridae</taxon>
        <taxon>Pentapetalae</taxon>
        <taxon>rosids</taxon>
        <taxon>fabids</taxon>
        <taxon>Rosales</taxon>
        <taxon>Cannabaceae</taxon>
        <taxon>Cannabis</taxon>
    </lineage>
</organism>
<evidence type="ECO:0000313" key="3">
    <source>
        <dbReference type="Proteomes" id="UP000596661"/>
    </source>
</evidence>
<dbReference type="Proteomes" id="UP000596661">
    <property type="component" value="Unassembled WGS sequence"/>
</dbReference>
<evidence type="ECO:0000313" key="2">
    <source>
        <dbReference type="EnsemblPlants" id="cds.evm.model.ctgX103.1"/>
    </source>
</evidence>
<accession>A0A803QRG2</accession>
<reference evidence="2" key="1">
    <citation type="submission" date="2021-03" db="UniProtKB">
        <authorList>
            <consortium name="EnsemblPlants"/>
        </authorList>
    </citation>
    <scope>IDENTIFICATION</scope>
</reference>
<protein>
    <submittedName>
        <fullName evidence="2">Uncharacterized protein</fullName>
    </submittedName>
</protein>
<dbReference type="AlphaFoldDB" id="A0A803QRG2"/>
<dbReference type="Gramene" id="evm.model.ctgX103.1">
    <property type="protein sequence ID" value="cds.evm.model.ctgX103.1"/>
    <property type="gene ID" value="evm.TU.ctgX103.1"/>
</dbReference>
<dbReference type="EnsemblPlants" id="evm.model.ctgX103.1">
    <property type="protein sequence ID" value="cds.evm.model.ctgX103.1"/>
    <property type="gene ID" value="evm.TU.ctgX103.1"/>
</dbReference>
<proteinExistence type="predicted"/>
<evidence type="ECO:0000256" key="1">
    <source>
        <dbReference type="SAM" id="MobiDB-lite"/>
    </source>
</evidence>